<evidence type="ECO:0000256" key="2">
    <source>
        <dbReference type="SAM" id="MobiDB-lite"/>
    </source>
</evidence>
<comment type="caution">
    <text evidence="3">The sequence shown here is derived from an EMBL/GenBank/DDBJ whole genome shotgun (WGS) entry which is preliminary data.</text>
</comment>
<feature type="compositionally biased region" description="Polar residues" evidence="2">
    <location>
        <begin position="135"/>
        <end position="148"/>
    </location>
</feature>
<dbReference type="EMBL" id="JAJJMB010017052">
    <property type="protein sequence ID" value="KAI3842761.1"/>
    <property type="molecule type" value="Genomic_DNA"/>
</dbReference>
<evidence type="ECO:0000313" key="4">
    <source>
        <dbReference type="Proteomes" id="UP001202328"/>
    </source>
</evidence>
<keyword evidence="1" id="KW-0175">Coiled coil</keyword>
<feature type="compositionally biased region" description="Gly residues" evidence="2">
    <location>
        <begin position="32"/>
        <end position="44"/>
    </location>
</feature>
<reference evidence="3" key="1">
    <citation type="submission" date="2022-04" db="EMBL/GenBank/DDBJ databases">
        <title>A functionally conserved STORR gene fusion in Papaver species that diverged 16.8 million years ago.</title>
        <authorList>
            <person name="Catania T."/>
        </authorList>
    </citation>
    <scope>NUCLEOTIDE SEQUENCE</scope>
    <source>
        <strain evidence="3">S-188037</strain>
    </source>
</reference>
<accession>A0AAD4RZV1</accession>
<dbReference type="AlphaFoldDB" id="A0AAD4RZV1"/>
<organism evidence="3 4">
    <name type="scientific">Papaver atlanticum</name>
    <dbReference type="NCBI Taxonomy" id="357466"/>
    <lineage>
        <taxon>Eukaryota</taxon>
        <taxon>Viridiplantae</taxon>
        <taxon>Streptophyta</taxon>
        <taxon>Embryophyta</taxon>
        <taxon>Tracheophyta</taxon>
        <taxon>Spermatophyta</taxon>
        <taxon>Magnoliopsida</taxon>
        <taxon>Ranunculales</taxon>
        <taxon>Papaveraceae</taxon>
        <taxon>Papaveroideae</taxon>
        <taxon>Papaver</taxon>
    </lineage>
</organism>
<dbReference type="InterPro" id="IPR043424">
    <property type="entry name" value="BLT-like"/>
</dbReference>
<evidence type="ECO:0000256" key="1">
    <source>
        <dbReference type="SAM" id="Coils"/>
    </source>
</evidence>
<sequence>MERRENIKSAAKKKEALRVKLKQEVYQQQRSGGCGGGGGVGGGPCTTPSPTWKFAIDDDYDVKGSSSSSIISSNTSTADHISARKLGADLWELNQISFGKRMGKGNGFKQQQQLHQHKEKVEPHQLRSHGHDVNPATNQLHQEPESPSNLRRLVESTLMKHRRSTTGNASAIPPLSPMSCSSSMEVMTYNPAITTPSSSVVLRGKDGVSGYPLKTSTELLKVLNRIWSLEEQHTVNTSIVKSLKLELEQARARIRELVRVRQADRREVDELVKQVTEDKLVRKNKEQGRIKNAVQSVRDELEAERKLRKRSESLHRKLARELSEVKTSLSTALKDLQRERNVQVLLEQLCDEFAKGIGDYDQEVRTLKKKLEKDDSDNDLSVKNDSEDAHDRLILHVSEAWLDERMQMKLADSRSDHAQRNTIVEKLSSEIQTFLQSKTSVSAKNDIHLPKSTVKVNRLRRLSQDSVHLPVSAPKDVSYEEEDSASTGSQCFEISNSKCGKAFNGSSEALEEKFVEKRKSNLTKKKLVTHERTYSHNQYNMKEFEEQMGWASSCTGNNNGEHDGKVGNGETSPVEISISQNFEISEVTPTPDNSHERKGKCSETQGSNTNAALNSLIRNKILLSDARNVRPEIHGKEEEEDLYSYPVWRGHASPVQPWVTRLDSPDMGITESSSKWASNNVKGTTLKARLLEARLEGQHSRLKGSKAQSRS</sequence>
<feature type="coiled-coil region" evidence="1">
    <location>
        <begin position="240"/>
        <end position="267"/>
    </location>
</feature>
<protein>
    <submittedName>
        <fullName evidence="3">Uncharacterized protein</fullName>
    </submittedName>
</protein>
<feature type="compositionally biased region" description="Basic and acidic residues" evidence="2">
    <location>
        <begin position="119"/>
        <end position="132"/>
    </location>
</feature>
<gene>
    <name evidence="3" type="ORF">MKW98_015428</name>
</gene>
<feature type="region of interest" description="Disordered" evidence="2">
    <location>
        <begin position="113"/>
        <end position="148"/>
    </location>
</feature>
<dbReference type="Proteomes" id="UP001202328">
    <property type="component" value="Unassembled WGS sequence"/>
</dbReference>
<dbReference type="PANTHER" id="PTHR31071:SF9">
    <property type="entry name" value="INTRACELLULAR PROTEIN TRANSPORT PROTEIN USO1-RELATED"/>
    <property type="match status" value="1"/>
</dbReference>
<dbReference type="PANTHER" id="PTHR31071">
    <property type="entry name" value="GB|AAF24581.1"/>
    <property type="match status" value="1"/>
</dbReference>
<evidence type="ECO:0000313" key="3">
    <source>
        <dbReference type="EMBL" id="KAI3842761.1"/>
    </source>
</evidence>
<feature type="region of interest" description="Disordered" evidence="2">
    <location>
        <begin position="27"/>
        <end position="47"/>
    </location>
</feature>
<name>A0AAD4RZV1_9MAGN</name>
<keyword evidence="4" id="KW-1185">Reference proteome</keyword>
<feature type="region of interest" description="Disordered" evidence="2">
    <location>
        <begin position="586"/>
        <end position="607"/>
    </location>
</feature>
<proteinExistence type="predicted"/>